<sequence length="176" mass="19134">MRISAEASRSFFVPARPEAVAVYFSRNESLLSRLVGAGRVERLNAGLYRVSLRSFEALGLAVRPTLDIQFTDHPRETLMEALEVRAVEGPAGLSVDVAFDGSAKFRPHPLGTEVESYAHAVVDLGLPFPFSLLPERLLQAAAAAVLSAAMESTAQRFEQLIVTDFTEVHRPGVRAA</sequence>
<dbReference type="Pfam" id="PF09366">
    <property type="entry name" value="DUF1997"/>
    <property type="match status" value="1"/>
</dbReference>
<dbReference type="AlphaFoldDB" id="A0A938BLW6"/>
<evidence type="ECO:0000313" key="2">
    <source>
        <dbReference type="Proteomes" id="UP000703893"/>
    </source>
</evidence>
<dbReference type="Proteomes" id="UP000703893">
    <property type="component" value="Unassembled WGS sequence"/>
</dbReference>
<dbReference type="InterPro" id="IPR018971">
    <property type="entry name" value="DUF1997"/>
</dbReference>
<dbReference type="InterPro" id="IPR023393">
    <property type="entry name" value="START-like_dom_sf"/>
</dbReference>
<gene>
    <name evidence="1" type="ORF">FJZ00_00895</name>
</gene>
<comment type="caution">
    <text evidence="1">The sequence shown here is derived from an EMBL/GenBank/DDBJ whole genome shotgun (WGS) entry which is preliminary data.</text>
</comment>
<accession>A0A938BLW6</accession>
<reference evidence="1 2" key="1">
    <citation type="submission" date="2019-03" db="EMBL/GenBank/DDBJ databases">
        <title>Lake Tanganyika Metagenome-Assembled Genomes (MAGs).</title>
        <authorList>
            <person name="Tran P."/>
        </authorList>
    </citation>
    <scope>NUCLEOTIDE SEQUENCE [LARGE SCALE GENOMIC DNA]</scope>
    <source>
        <strain evidence="1">K_DeepCast_65m_m2_236</strain>
    </source>
</reference>
<proteinExistence type="predicted"/>
<dbReference type="SUPFAM" id="SSF55961">
    <property type="entry name" value="Bet v1-like"/>
    <property type="match status" value="1"/>
</dbReference>
<protein>
    <submittedName>
        <fullName evidence="1">DUF1997 domain-containing protein</fullName>
    </submittedName>
</protein>
<dbReference type="Gene3D" id="3.30.530.20">
    <property type="match status" value="1"/>
</dbReference>
<dbReference type="EMBL" id="VGJX01000025">
    <property type="protein sequence ID" value="MBM3273679.1"/>
    <property type="molecule type" value="Genomic_DNA"/>
</dbReference>
<name>A0A938BLW6_9BACT</name>
<evidence type="ECO:0000313" key="1">
    <source>
        <dbReference type="EMBL" id="MBM3273679.1"/>
    </source>
</evidence>
<organism evidence="1 2">
    <name type="scientific">Candidatus Tanganyikabacteria bacterium</name>
    <dbReference type="NCBI Taxonomy" id="2961651"/>
    <lineage>
        <taxon>Bacteria</taxon>
        <taxon>Bacillati</taxon>
        <taxon>Candidatus Sericytochromatia</taxon>
        <taxon>Candidatus Tanganyikabacteria</taxon>
    </lineage>
</organism>